<protein>
    <submittedName>
        <fullName evidence="1">Uncharacterized protein</fullName>
    </submittedName>
</protein>
<gene>
    <name evidence="1" type="ORF">RclHR1_01510002</name>
</gene>
<dbReference type="SUPFAM" id="SSF101898">
    <property type="entry name" value="NHL repeat"/>
    <property type="match status" value="1"/>
</dbReference>
<sequence length="473" mass="57095">MDSLIKKLTLNKKCRECKFKCNAIHFQQNFKNWTSGNKYIDKFIQDTQLSVHHNTIEILEWIPYDRLNNIKYSAESRMYGANWIDGSINEWDEYSQNWKRLDQNMFVTLKRLYNPKNIKLEFMNEINRPYGITQDPQTKNYIMVLNNKCKKCNSICNVIHFQRNFKNWTSDNDYIDKLIQDTQLSAHYDTKEVLEWIPYDRFDNITYPKYSAEGKANWIDGYIYEWDGCSQNWKRYNQNMFVTLKRLYDIENIELEFMNEINRLYGITQDLQKKNYIMVLNDKCKKCDYICNAIHFQQSFGSWTSGNDNIDKLIQNTQLSAHGNDKVILEWIPYDRFNNIKYSAKGKVCSANWIDGYIYEWNEYSQNWKRYNQNMFITLKRLYNPKNIRLEFINEINRSYGITQNPQTKHYMMVFGNNKCKKCNNICNAIHFQQNFEYWTSGNDDINKFIQNTQLSAHDDMKEVLEWIPYDRL</sequence>
<organism evidence="1 2">
    <name type="scientific">Rhizophagus clarus</name>
    <dbReference type="NCBI Taxonomy" id="94130"/>
    <lineage>
        <taxon>Eukaryota</taxon>
        <taxon>Fungi</taxon>
        <taxon>Fungi incertae sedis</taxon>
        <taxon>Mucoromycota</taxon>
        <taxon>Glomeromycotina</taxon>
        <taxon>Glomeromycetes</taxon>
        <taxon>Glomerales</taxon>
        <taxon>Glomeraceae</taxon>
        <taxon>Rhizophagus</taxon>
    </lineage>
</organism>
<proteinExistence type="predicted"/>
<keyword evidence="2" id="KW-1185">Reference proteome</keyword>
<comment type="caution">
    <text evidence="1">The sequence shown here is derived from an EMBL/GenBank/DDBJ whole genome shotgun (WGS) entry which is preliminary data.</text>
</comment>
<dbReference type="EMBL" id="BEXD01000569">
    <property type="protein sequence ID" value="GBB88551.1"/>
    <property type="molecule type" value="Genomic_DNA"/>
</dbReference>
<dbReference type="AlphaFoldDB" id="A0A2Z6QV35"/>
<accession>A0A2Z6QV35</accession>
<evidence type="ECO:0000313" key="1">
    <source>
        <dbReference type="EMBL" id="GBB88551.1"/>
    </source>
</evidence>
<evidence type="ECO:0000313" key="2">
    <source>
        <dbReference type="Proteomes" id="UP000247702"/>
    </source>
</evidence>
<dbReference type="Proteomes" id="UP000247702">
    <property type="component" value="Unassembled WGS sequence"/>
</dbReference>
<reference evidence="1 2" key="1">
    <citation type="submission" date="2017-11" db="EMBL/GenBank/DDBJ databases">
        <title>The genome of Rhizophagus clarus HR1 reveals common genetic basis of auxotrophy among arbuscular mycorrhizal fungi.</title>
        <authorList>
            <person name="Kobayashi Y."/>
        </authorList>
    </citation>
    <scope>NUCLEOTIDE SEQUENCE [LARGE SCALE GENOMIC DNA]</scope>
    <source>
        <strain evidence="1 2">HR1</strain>
    </source>
</reference>
<dbReference type="Gene3D" id="1.10.10.1010">
    <property type="entry name" value="Intein homing endonuclease, domain IV"/>
    <property type="match status" value="3"/>
</dbReference>
<name>A0A2Z6QV35_9GLOM</name>